<dbReference type="Gene3D" id="3.40.190.170">
    <property type="entry name" value="Bacterial extracellular solute-binding protein, family 7"/>
    <property type="match status" value="1"/>
</dbReference>
<feature type="signal peptide" evidence="6">
    <location>
        <begin position="1"/>
        <end position="22"/>
    </location>
</feature>
<keyword evidence="3" id="KW-0813">Transport</keyword>
<dbReference type="PANTHER" id="PTHR33376">
    <property type="match status" value="1"/>
</dbReference>
<comment type="subcellular location">
    <subcellularLocation>
        <location evidence="1">Periplasm</location>
    </subcellularLocation>
</comment>
<evidence type="ECO:0000313" key="7">
    <source>
        <dbReference type="EMBL" id="SFC18416.1"/>
    </source>
</evidence>
<dbReference type="InterPro" id="IPR038404">
    <property type="entry name" value="TRAP_DctP_sf"/>
</dbReference>
<dbReference type="RefSeq" id="WP_245758770.1">
    <property type="nucleotide sequence ID" value="NZ_FOLG01000003.1"/>
</dbReference>
<name>A0A1I1H3U1_9RHOB</name>
<dbReference type="GO" id="GO:0030288">
    <property type="term" value="C:outer membrane-bounded periplasmic space"/>
    <property type="evidence" value="ECO:0007669"/>
    <property type="project" value="InterPro"/>
</dbReference>
<dbReference type="AlphaFoldDB" id="A0A1I1H3U1"/>
<evidence type="ECO:0000313" key="8">
    <source>
        <dbReference type="Proteomes" id="UP000198728"/>
    </source>
</evidence>
<dbReference type="InterPro" id="IPR004682">
    <property type="entry name" value="TRAP_DctP"/>
</dbReference>
<evidence type="ECO:0000256" key="2">
    <source>
        <dbReference type="ARBA" id="ARBA00009023"/>
    </source>
</evidence>
<keyword evidence="8" id="KW-1185">Reference proteome</keyword>
<accession>A0A1I1H3U1</accession>
<dbReference type="PIRSF" id="PIRSF006470">
    <property type="entry name" value="DctB"/>
    <property type="match status" value="1"/>
</dbReference>
<evidence type="ECO:0000256" key="6">
    <source>
        <dbReference type="SAM" id="SignalP"/>
    </source>
</evidence>
<organism evidence="7 8">
    <name type="scientific">Tropicimonas isoalkanivorans</name>
    <dbReference type="NCBI Taxonomy" id="441112"/>
    <lineage>
        <taxon>Bacteria</taxon>
        <taxon>Pseudomonadati</taxon>
        <taxon>Pseudomonadota</taxon>
        <taxon>Alphaproteobacteria</taxon>
        <taxon>Rhodobacterales</taxon>
        <taxon>Roseobacteraceae</taxon>
        <taxon>Tropicimonas</taxon>
    </lineage>
</organism>
<dbReference type="CDD" id="cd13603">
    <property type="entry name" value="PBP2_TRAP_Siap_TeaA_like"/>
    <property type="match status" value="1"/>
</dbReference>
<keyword evidence="7" id="KW-0675">Receptor</keyword>
<evidence type="ECO:0000256" key="3">
    <source>
        <dbReference type="ARBA" id="ARBA00022448"/>
    </source>
</evidence>
<feature type="chain" id="PRO_5011560445" evidence="6">
    <location>
        <begin position="23"/>
        <end position="323"/>
    </location>
</feature>
<dbReference type="InterPro" id="IPR018389">
    <property type="entry name" value="DctP_fam"/>
</dbReference>
<evidence type="ECO:0000256" key="4">
    <source>
        <dbReference type="ARBA" id="ARBA00022729"/>
    </source>
</evidence>
<dbReference type="GO" id="GO:0055085">
    <property type="term" value="P:transmembrane transport"/>
    <property type="evidence" value="ECO:0007669"/>
    <property type="project" value="InterPro"/>
</dbReference>
<dbReference type="NCBIfam" id="TIGR00787">
    <property type="entry name" value="dctP"/>
    <property type="match status" value="1"/>
</dbReference>
<reference evidence="7 8" key="1">
    <citation type="submission" date="2016-10" db="EMBL/GenBank/DDBJ databases">
        <authorList>
            <person name="de Groot N.N."/>
        </authorList>
    </citation>
    <scope>NUCLEOTIDE SEQUENCE [LARGE SCALE GENOMIC DNA]</scope>
    <source>
        <strain evidence="7 8">DSM 19548</strain>
    </source>
</reference>
<keyword evidence="5" id="KW-0574">Periplasm</keyword>
<dbReference type="NCBIfam" id="NF037995">
    <property type="entry name" value="TRAP_S1"/>
    <property type="match status" value="1"/>
</dbReference>
<gene>
    <name evidence="7" type="ORF">SAMN04488094_1036</name>
</gene>
<dbReference type="Pfam" id="PF03480">
    <property type="entry name" value="DctP"/>
    <property type="match status" value="1"/>
</dbReference>
<keyword evidence="4 6" id="KW-0732">Signal</keyword>
<evidence type="ECO:0000256" key="1">
    <source>
        <dbReference type="ARBA" id="ARBA00004418"/>
    </source>
</evidence>
<sequence length="323" mass="34074">MKISLITALMGATMLAGAAAQADEVIFAHGANPGNPRFEAADKWAEIFTECSGGAHTVNVAPSATMGDDAEMLTSAAAGVIQVTANSQGPMSQIVPEIGLLGLPFLFKDLPTAWEVLDGDVGTMLDERAQNAGLKILGFWDNGIRNITHVSKTVSEPGDLAGMKIRTPPDQMTVDIFEALGAAPAPLAWSELPTALQSGVFDGQENPLVNIYTAKLHEITPYITMTGHKYETTPVVAGLAWWSGLDEETQNCALQATAEAGKMQRQAVADSDAALQPKMEAEGATFAEADKAAYQKATSSVYDKYAETYPDLVAALKKAAGLE</sequence>
<proteinExistence type="inferred from homology"/>
<evidence type="ECO:0000256" key="5">
    <source>
        <dbReference type="ARBA" id="ARBA00022764"/>
    </source>
</evidence>
<dbReference type="EMBL" id="FOLG01000003">
    <property type="protein sequence ID" value="SFC18416.1"/>
    <property type="molecule type" value="Genomic_DNA"/>
</dbReference>
<dbReference type="STRING" id="441112.SAMN04488094_1036"/>
<comment type="similarity">
    <text evidence="2">Belongs to the bacterial solute-binding protein 7 family.</text>
</comment>
<dbReference type="Proteomes" id="UP000198728">
    <property type="component" value="Unassembled WGS sequence"/>
</dbReference>
<dbReference type="PANTHER" id="PTHR33376:SF4">
    <property type="entry name" value="SIALIC ACID-BINDING PERIPLASMIC PROTEIN SIAP"/>
    <property type="match status" value="1"/>
</dbReference>
<protein>
    <submittedName>
        <fullName evidence="7">Tripartite ATP-independent transporter solute receptor, DctP family</fullName>
    </submittedName>
</protein>